<gene>
    <name evidence="2" type="ORF">SAMN05421753_108203</name>
</gene>
<dbReference type="PANTHER" id="PTHR30093">
    <property type="entry name" value="GENERAL SECRETION PATHWAY PROTEIN G"/>
    <property type="match status" value="1"/>
</dbReference>
<protein>
    <submittedName>
        <fullName evidence="2">Prepilin-type N-terminal cleavage/methylation domain-containing protein</fullName>
    </submittedName>
</protein>
<dbReference type="InterPro" id="IPR012902">
    <property type="entry name" value="N_methyl_site"/>
</dbReference>
<dbReference type="Proteomes" id="UP000199518">
    <property type="component" value="Unassembled WGS sequence"/>
</dbReference>
<dbReference type="OrthoDB" id="255848at2"/>
<evidence type="ECO:0000259" key="1">
    <source>
        <dbReference type="Pfam" id="PF07596"/>
    </source>
</evidence>
<dbReference type="RefSeq" id="WP_092050534.1">
    <property type="nucleotide sequence ID" value="NZ_FOQD01000008.1"/>
</dbReference>
<sequence length="322" mass="35462">MSHSPRRARGFTMIELLVAVAIIAILIALLLPAVQSTREAARRTQCRSNLKQLGIALHSYHDLHRTFPPATVFSGYDTAPVHTATDQAAYAWGAFVLPQIDQAQLFQTLNVNGQELHLLLQDPDQRPLVKTVLNVFKCPSDNAPDTNTKRGFSNVIYGKQSAATSNYVVMMGNVWRTSQNWLKNRYDPYGTFWPNSRVRMADMTDGASNTLIVGERDWDRGAAIWVGTRNYQGTGNLALRQVAGTTLTKINDITTEATGGFSSQHQGGAFFLMGDGRVVFLSENISYDDTGAAAPANDASMLNMGVYQRLARRNDGQVVSDF</sequence>
<dbReference type="InterPro" id="IPR027558">
    <property type="entry name" value="Pre_pil_HX9DG_C"/>
</dbReference>
<dbReference type="Pfam" id="PF07963">
    <property type="entry name" value="N_methyl"/>
    <property type="match status" value="1"/>
</dbReference>
<proteinExistence type="predicted"/>
<dbReference type="Pfam" id="PF07596">
    <property type="entry name" value="SBP_bac_10"/>
    <property type="match status" value="1"/>
</dbReference>
<dbReference type="EMBL" id="FOQD01000008">
    <property type="protein sequence ID" value="SFI39508.1"/>
    <property type="molecule type" value="Genomic_DNA"/>
</dbReference>
<dbReference type="STRING" id="1576369.SAMN05421753_108203"/>
<dbReference type="InterPro" id="IPR011453">
    <property type="entry name" value="DUF1559"/>
</dbReference>
<name>A0A1I3HUR2_9PLAN</name>
<evidence type="ECO:0000313" key="2">
    <source>
        <dbReference type="EMBL" id="SFI39508.1"/>
    </source>
</evidence>
<dbReference type="PANTHER" id="PTHR30093:SF2">
    <property type="entry name" value="TYPE II SECRETION SYSTEM PROTEIN H"/>
    <property type="match status" value="1"/>
</dbReference>
<feature type="domain" description="DUF1559" evidence="1">
    <location>
        <begin position="35"/>
        <end position="285"/>
    </location>
</feature>
<dbReference type="AlphaFoldDB" id="A0A1I3HUR2"/>
<dbReference type="InterPro" id="IPR045584">
    <property type="entry name" value="Pilin-like"/>
</dbReference>
<accession>A0A1I3HUR2</accession>
<dbReference type="NCBIfam" id="TIGR02532">
    <property type="entry name" value="IV_pilin_GFxxxE"/>
    <property type="match status" value="1"/>
</dbReference>
<keyword evidence="3" id="KW-1185">Reference proteome</keyword>
<dbReference type="Gene3D" id="3.30.700.10">
    <property type="entry name" value="Glycoprotein, Type 4 Pilin"/>
    <property type="match status" value="1"/>
</dbReference>
<evidence type="ECO:0000313" key="3">
    <source>
        <dbReference type="Proteomes" id="UP000199518"/>
    </source>
</evidence>
<dbReference type="SUPFAM" id="SSF54523">
    <property type="entry name" value="Pili subunits"/>
    <property type="match status" value="1"/>
</dbReference>
<reference evidence="3" key="1">
    <citation type="submission" date="2016-10" db="EMBL/GenBank/DDBJ databases">
        <authorList>
            <person name="Varghese N."/>
            <person name="Submissions S."/>
        </authorList>
    </citation>
    <scope>NUCLEOTIDE SEQUENCE [LARGE SCALE GENOMIC DNA]</scope>
    <source>
        <strain evidence="3">DSM 26348</strain>
    </source>
</reference>
<dbReference type="NCBIfam" id="TIGR04294">
    <property type="entry name" value="pre_pil_HX9DG"/>
    <property type="match status" value="1"/>
</dbReference>
<organism evidence="2 3">
    <name type="scientific">Planctomicrobium piriforme</name>
    <dbReference type="NCBI Taxonomy" id="1576369"/>
    <lineage>
        <taxon>Bacteria</taxon>
        <taxon>Pseudomonadati</taxon>
        <taxon>Planctomycetota</taxon>
        <taxon>Planctomycetia</taxon>
        <taxon>Planctomycetales</taxon>
        <taxon>Planctomycetaceae</taxon>
        <taxon>Planctomicrobium</taxon>
    </lineage>
</organism>